<keyword evidence="13" id="KW-0496">Mitochondrion</keyword>
<proteinExistence type="inferred from homology"/>
<comment type="similarity">
    <text evidence="3">Belongs to the complex I NDUFC1 subunit family.</text>
</comment>
<evidence type="ECO:0000256" key="7">
    <source>
        <dbReference type="ARBA" id="ARBA00022660"/>
    </source>
</evidence>
<evidence type="ECO:0000256" key="10">
    <source>
        <dbReference type="ARBA" id="ARBA00022946"/>
    </source>
</evidence>
<evidence type="ECO:0000256" key="3">
    <source>
        <dbReference type="ARBA" id="ARBA00008713"/>
    </source>
</evidence>
<organism evidence="17 18">
    <name type="scientific">Astatotilapia calliptera</name>
    <name type="common">Eastern happy</name>
    <name type="synonym">Chromis callipterus</name>
    <dbReference type="NCBI Taxonomy" id="8154"/>
    <lineage>
        <taxon>Eukaryota</taxon>
        <taxon>Metazoa</taxon>
        <taxon>Chordata</taxon>
        <taxon>Craniata</taxon>
        <taxon>Vertebrata</taxon>
        <taxon>Euteleostomi</taxon>
        <taxon>Actinopterygii</taxon>
        <taxon>Neopterygii</taxon>
        <taxon>Teleostei</taxon>
        <taxon>Neoteleostei</taxon>
        <taxon>Acanthomorphata</taxon>
        <taxon>Ovalentaria</taxon>
        <taxon>Cichlomorphae</taxon>
        <taxon>Cichliformes</taxon>
        <taxon>Cichlidae</taxon>
        <taxon>African cichlids</taxon>
        <taxon>Pseudocrenilabrinae</taxon>
        <taxon>Haplochromini</taxon>
        <taxon>Astatotilapia</taxon>
    </lineage>
</organism>
<keyword evidence="7" id="KW-0679">Respiratory chain</keyword>
<keyword evidence="14" id="KW-0472">Membrane</keyword>
<reference evidence="17" key="3">
    <citation type="submission" date="2025-08" db="UniProtKB">
        <authorList>
            <consortium name="Ensembl"/>
        </authorList>
    </citation>
    <scope>IDENTIFICATION</scope>
</reference>
<evidence type="ECO:0000313" key="17">
    <source>
        <dbReference type="Ensembl" id="ENSACLP00000078950.1"/>
    </source>
</evidence>
<accession>A0AAX7VBC8</accession>
<evidence type="ECO:0000256" key="13">
    <source>
        <dbReference type="ARBA" id="ARBA00023128"/>
    </source>
</evidence>
<keyword evidence="6" id="KW-0813">Transport</keyword>
<evidence type="ECO:0000256" key="11">
    <source>
        <dbReference type="ARBA" id="ARBA00022982"/>
    </source>
</evidence>
<evidence type="ECO:0000256" key="1">
    <source>
        <dbReference type="ARBA" id="ARBA00003195"/>
    </source>
</evidence>
<dbReference type="PANTHER" id="PTHR17097">
    <property type="entry name" value="NADH-UBIQUINONE OXIDOREDUCTASE KFYI SUBUNIT"/>
    <property type="match status" value="1"/>
</dbReference>
<evidence type="ECO:0000256" key="4">
    <source>
        <dbReference type="ARBA" id="ARBA00011533"/>
    </source>
</evidence>
<dbReference type="InterPro" id="IPR026192">
    <property type="entry name" value="NDUFC1"/>
</dbReference>
<evidence type="ECO:0000313" key="18">
    <source>
        <dbReference type="Proteomes" id="UP000265100"/>
    </source>
</evidence>
<dbReference type="GO" id="GO:0045271">
    <property type="term" value="C:respiratory chain complex I"/>
    <property type="evidence" value="ECO:0007669"/>
    <property type="project" value="InterPro"/>
</dbReference>
<comment type="subunit">
    <text evidence="4">Complex I is composed of 45 different subunits.</text>
</comment>
<reference evidence="17" key="4">
    <citation type="submission" date="2025-09" db="UniProtKB">
        <authorList>
            <consortium name="Ensembl"/>
        </authorList>
    </citation>
    <scope>IDENTIFICATION</scope>
</reference>
<evidence type="ECO:0000256" key="16">
    <source>
        <dbReference type="ARBA" id="ARBA00032841"/>
    </source>
</evidence>
<dbReference type="AlphaFoldDB" id="A0AAX7VBC8"/>
<comment type="function">
    <text evidence="1">Accessory subunit of the mitochondrial membrane respiratory chain NADH dehydrogenase (Complex I), that is believed not to be involved in catalysis. Complex I functions in the transfer of electrons from NADH to the respiratory chain. The immediate electron acceptor for the enzyme is believed to be ubiquinone.</text>
</comment>
<dbReference type="Ensembl" id="ENSACLT00000072557.1">
    <property type="protein sequence ID" value="ENSACLP00000078950.1"/>
    <property type="gene ID" value="ENSACLG00000006642.2"/>
</dbReference>
<reference evidence="18" key="2">
    <citation type="submission" date="2023-03" db="EMBL/GenBank/DDBJ databases">
        <authorList>
            <consortium name="Wellcome Sanger Institute Data Sharing"/>
        </authorList>
    </citation>
    <scope>NUCLEOTIDE SEQUENCE [LARGE SCALE GENOMIC DNA]</scope>
</reference>
<sequence length="167" mass="18761">MADALLLRVSLFCEPAHRSEVVGEHTFDWHLTVHQMTPQLNHVIRSDISFTVVVKIKGQDAPEWSFDLSVILVSGLTGSLINRGANVRVERKVLSSAKMTFNRLLSRAVFVSRAGCRSAFTSSKPDMTNPNWFRVGLAFGTTAFLWGLLFKQHSTDTHEYKVRNGLE</sequence>
<keyword evidence="10" id="KW-0809">Transit peptide</keyword>
<evidence type="ECO:0000256" key="6">
    <source>
        <dbReference type="ARBA" id="ARBA00022448"/>
    </source>
</evidence>
<evidence type="ECO:0000256" key="2">
    <source>
        <dbReference type="ARBA" id="ARBA00004434"/>
    </source>
</evidence>
<dbReference type="GeneTree" id="ENSGT01110000267340"/>
<evidence type="ECO:0000256" key="12">
    <source>
        <dbReference type="ARBA" id="ARBA00022989"/>
    </source>
</evidence>
<reference evidence="17 18" key="1">
    <citation type="submission" date="2018-05" db="EMBL/GenBank/DDBJ databases">
        <authorList>
            <person name="Datahose"/>
        </authorList>
    </citation>
    <scope>NUCLEOTIDE SEQUENCE</scope>
</reference>
<comment type="subcellular location">
    <subcellularLocation>
        <location evidence="2">Mitochondrion inner membrane</location>
        <topology evidence="2">Single-pass membrane protein</topology>
    </subcellularLocation>
</comment>
<dbReference type="Proteomes" id="UP000265100">
    <property type="component" value="Chromosome 2"/>
</dbReference>
<evidence type="ECO:0000256" key="8">
    <source>
        <dbReference type="ARBA" id="ARBA00022692"/>
    </source>
</evidence>
<evidence type="ECO:0000256" key="14">
    <source>
        <dbReference type="ARBA" id="ARBA00023136"/>
    </source>
</evidence>
<keyword evidence="8" id="KW-0812">Transmembrane</keyword>
<dbReference type="PANTHER" id="PTHR17097:SF0">
    <property type="entry name" value="NADH DEHYDROGENASE [UBIQUINONE] 1 SUBUNIT C1, MITOCHONDRIAL"/>
    <property type="match status" value="1"/>
</dbReference>
<keyword evidence="9" id="KW-0999">Mitochondrion inner membrane</keyword>
<keyword evidence="12" id="KW-1133">Transmembrane helix</keyword>
<keyword evidence="11" id="KW-0249">Electron transport</keyword>
<dbReference type="Pfam" id="PF15088">
    <property type="entry name" value="NADH_dh_m_C1"/>
    <property type="match status" value="1"/>
</dbReference>
<name>A0AAX7VBC8_ASTCA</name>
<keyword evidence="18" id="KW-1185">Reference proteome</keyword>
<evidence type="ECO:0000256" key="9">
    <source>
        <dbReference type="ARBA" id="ARBA00022792"/>
    </source>
</evidence>
<evidence type="ECO:0000256" key="15">
    <source>
        <dbReference type="ARBA" id="ARBA00030166"/>
    </source>
</evidence>
<evidence type="ECO:0000256" key="5">
    <source>
        <dbReference type="ARBA" id="ARBA00016767"/>
    </source>
</evidence>
<protein>
    <recommendedName>
        <fullName evidence="5">NADH dehydrogenase [ubiquinone] 1 subunit C1, mitochondrial</fullName>
    </recommendedName>
    <alternativeName>
        <fullName evidence="15">Complex I-KFYI</fullName>
    </alternativeName>
    <alternativeName>
        <fullName evidence="16">NADH-ubiquinone oxidoreductase KFYI subunit</fullName>
    </alternativeName>
</protein>
<dbReference type="GO" id="GO:0005743">
    <property type="term" value="C:mitochondrial inner membrane"/>
    <property type="evidence" value="ECO:0007669"/>
    <property type="project" value="UniProtKB-SubCell"/>
</dbReference>